<name>A0A7D7Q8W8_9NOSO</name>
<dbReference type="KEGG" id="ned:HUN01_00565"/>
<gene>
    <name evidence="1" type="ORF">HUN01_00565</name>
</gene>
<accession>A0A7D7Q8W8</accession>
<dbReference type="AlphaFoldDB" id="A0A7D7Q8W8"/>
<proteinExistence type="predicted"/>
<dbReference type="Proteomes" id="UP000514713">
    <property type="component" value="Plasmid pNe_2"/>
</dbReference>
<sequence>MSTMNAKIPSRNYRWVVSGIYENNVSYYLDIRNHWILDKQQAHQFIDKRQALEAFETVERPFDDFYPNVLQIGEGEAF</sequence>
<reference evidence="2" key="1">
    <citation type="submission" date="2020-06" db="EMBL/GenBank/DDBJ databases">
        <title>Nostoc edaphicum CCNP1411 genome.</title>
        <authorList>
            <person name="Fidor A."/>
            <person name="Grabski M."/>
            <person name="Gawor J."/>
            <person name="Gromadka R."/>
            <person name="Wegrzyn G."/>
            <person name="Mazur-Marzec H."/>
        </authorList>
    </citation>
    <scope>NUCLEOTIDE SEQUENCE [LARGE SCALE GENOMIC DNA]</scope>
    <source>
        <strain evidence="2">CCNP1411</strain>
        <plasmid evidence="2">pne_2</plasmid>
    </source>
</reference>
<geneLocation type="plasmid" evidence="2">
    <name>pne_2</name>
</geneLocation>
<keyword evidence="2" id="KW-1185">Reference proteome</keyword>
<dbReference type="EMBL" id="CP054694">
    <property type="protein sequence ID" value="QMS86157.1"/>
    <property type="molecule type" value="Genomic_DNA"/>
</dbReference>
<evidence type="ECO:0000313" key="1">
    <source>
        <dbReference type="EMBL" id="QMS86157.1"/>
    </source>
</evidence>
<evidence type="ECO:0000313" key="2">
    <source>
        <dbReference type="Proteomes" id="UP000514713"/>
    </source>
</evidence>
<keyword evidence="1" id="KW-0614">Plasmid</keyword>
<organism evidence="1 2">
    <name type="scientific">Nostoc edaphicum CCNP1411</name>
    <dbReference type="NCBI Taxonomy" id="1472755"/>
    <lineage>
        <taxon>Bacteria</taxon>
        <taxon>Bacillati</taxon>
        <taxon>Cyanobacteriota</taxon>
        <taxon>Cyanophyceae</taxon>
        <taxon>Nostocales</taxon>
        <taxon>Nostocaceae</taxon>
        <taxon>Nostoc</taxon>
    </lineage>
</organism>
<protein>
    <submittedName>
        <fullName evidence="1">Uncharacterized protein</fullName>
    </submittedName>
</protein>